<dbReference type="Pfam" id="PF00326">
    <property type="entry name" value="Peptidase_S9"/>
    <property type="match status" value="1"/>
</dbReference>
<sequence>MGPRRLTVLAPLLGLALVASACSGGDAEPDAAPSSAVSPSGPPSSAPSDEASDEPSDEASDEPTTAPSREPVQREEPDPVSLAAYYAENRDYDGGGLRLGAVREQTDAYTSYDATYRSGDLTISGVLNVPTGPGPFPAVVLAHGYIDPDVYVRGQGMTRERGVLASRGFVALHVDYRAHAESDGTEEQAERDVRLGYVADVVNAAAALRRSQDVPVDDDRVALFGRSMGGGVMLRALAAAPGAYDAGVGWASVSSREDDNFNQFTAPDRDEVASYVEREYGLPGSPRGREFWPAVSARPSFDRVTEPVLLVHGTNDDTCPLQWARDSQGALRDAGVDSTLELYEDGHAFGPAFFPAMDDTIAFLREKM</sequence>
<evidence type="ECO:0000256" key="4">
    <source>
        <dbReference type="SAM" id="SignalP"/>
    </source>
</evidence>
<dbReference type="PROSITE" id="PS51257">
    <property type="entry name" value="PROKAR_LIPOPROTEIN"/>
    <property type="match status" value="1"/>
</dbReference>
<comment type="similarity">
    <text evidence="1">Belongs to the AB hydrolase superfamily.</text>
</comment>
<evidence type="ECO:0000313" key="7">
    <source>
        <dbReference type="Proteomes" id="UP000679307"/>
    </source>
</evidence>
<feature type="signal peptide" evidence="4">
    <location>
        <begin position="1"/>
        <end position="21"/>
    </location>
</feature>
<evidence type="ECO:0000256" key="3">
    <source>
        <dbReference type="SAM" id="MobiDB-lite"/>
    </source>
</evidence>
<dbReference type="EMBL" id="CP075371">
    <property type="protein sequence ID" value="QVT77919.1"/>
    <property type="molecule type" value="Genomic_DNA"/>
</dbReference>
<gene>
    <name evidence="6" type="primary">estD</name>
    <name evidence="6" type="ORF">ENKNEFLB_00288</name>
</gene>
<evidence type="ECO:0000259" key="5">
    <source>
        <dbReference type="Pfam" id="PF00326"/>
    </source>
</evidence>
<proteinExistence type="inferred from homology"/>
<dbReference type="SUPFAM" id="SSF53474">
    <property type="entry name" value="alpha/beta-Hydrolases"/>
    <property type="match status" value="1"/>
</dbReference>
<name>A0ABX8EC41_9ACTN</name>
<accession>A0ABX8EC41</accession>
<keyword evidence="4" id="KW-0732">Signal</keyword>
<feature type="chain" id="PRO_5047467318" evidence="4">
    <location>
        <begin position="22"/>
        <end position="368"/>
    </location>
</feature>
<dbReference type="GO" id="GO:0106435">
    <property type="term" value="F:carboxylesterase activity"/>
    <property type="evidence" value="ECO:0007669"/>
    <property type="project" value="UniProtKB-EC"/>
</dbReference>
<feature type="compositionally biased region" description="Acidic residues" evidence="3">
    <location>
        <begin position="50"/>
        <end position="61"/>
    </location>
</feature>
<dbReference type="InterPro" id="IPR050261">
    <property type="entry name" value="FrsA_esterase"/>
</dbReference>
<dbReference type="RefSeq" id="WP_214057577.1">
    <property type="nucleotide sequence ID" value="NZ_BAAAHS010000017.1"/>
</dbReference>
<dbReference type="InterPro" id="IPR029058">
    <property type="entry name" value="AB_hydrolase_fold"/>
</dbReference>
<dbReference type="PANTHER" id="PTHR22946">
    <property type="entry name" value="DIENELACTONE HYDROLASE DOMAIN-CONTAINING PROTEIN-RELATED"/>
    <property type="match status" value="1"/>
</dbReference>
<dbReference type="PANTHER" id="PTHR22946:SF9">
    <property type="entry name" value="POLYKETIDE TRANSFERASE AF380"/>
    <property type="match status" value="1"/>
</dbReference>
<dbReference type="EC" id="3.1.1.1" evidence="6"/>
<evidence type="ECO:0000256" key="1">
    <source>
        <dbReference type="ARBA" id="ARBA00008645"/>
    </source>
</evidence>
<feature type="compositionally biased region" description="Low complexity" evidence="3">
    <location>
        <begin position="30"/>
        <end position="39"/>
    </location>
</feature>
<dbReference type="Gene3D" id="3.40.50.1820">
    <property type="entry name" value="alpha/beta hydrolase"/>
    <property type="match status" value="1"/>
</dbReference>
<protein>
    <submittedName>
        <fullName evidence="6">Esterase EstD</fullName>
        <ecNumber evidence="6">3.1.1.1</ecNumber>
    </submittedName>
</protein>
<evidence type="ECO:0000313" key="6">
    <source>
        <dbReference type="EMBL" id="QVT77919.1"/>
    </source>
</evidence>
<dbReference type="InterPro" id="IPR001375">
    <property type="entry name" value="Peptidase_S9_cat"/>
</dbReference>
<evidence type="ECO:0000256" key="2">
    <source>
        <dbReference type="ARBA" id="ARBA00022801"/>
    </source>
</evidence>
<feature type="domain" description="Peptidase S9 prolyl oligopeptidase catalytic" evidence="5">
    <location>
        <begin position="162"/>
        <end position="348"/>
    </location>
</feature>
<feature type="region of interest" description="Disordered" evidence="3">
    <location>
        <begin position="23"/>
        <end position="79"/>
    </location>
</feature>
<dbReference type="Proteomes" id="UP000679307">
    <property type="component" value="Chromosome"/>
</dbReference>
<keyword evidence="2 6" id="KW-0378">Hydrolase</keyword>
<keyword evidence="7" id="KW-1185">Reference proteome</keyword>
<reference evidence="6 7" key="1">
    <citation type="submission" date="2021-05" db="EMBL/GenBank/DDBJ databases">
        <title>Complete genome of Nocardioides aquaticus KCTC 9944T isolated from meromictic and hypersaline Ekho Lake, Antarctica.</title>
        <authorList>
            <person name="Hwang K."/>
            <person name="Kim K.M."/>
            <person name="Choe H."/>
        </authorList>
    </citation>
    <scope>NUCLEOTIDE SEQUENCE [LARGE SCALE GENOMIC DNA]</scope>
    <source>
        <strain evidence="6 7">KCTC 9944</strain>
    </source>
</reference>
<organism evidence="6 7">
    <name type="scientific">Nocardioides aquaticus</name>
    <dbReference type="NCBI Taxonomy" id="160826"/>
    <lineage>
        <taxon>Bacteria</taxon>
        <taxon>Bacillati</taxon>
        <taxon>Actinomycetota</taxon>
        <taxon>Actinomycetes</taxon>
        <taxon>Propionibacteriales</taxon>
        <taxon>Nocardioidaceae</taxon>
        <taxon>Nocardioides</taxon>
    </lineage>
</organism>